<dbReference type="GO" id="GO:0004519">
    <property type="term" value="F:endonuclease activity"/>
    <property type="evidence" value="ECO:0007669"/>
    <property type="project" value="InterPro"/>
</dbReference>
<accession>A0AAC9IY44</accession>
<reference evidence="2" key="1">
    <citation type="journal article" date="2017" name="Appl. Environ. Microbiol.">
        <title>Microdiversification of a pelagic Polynucleobacter species is mainly driven by acquisition of genomic islands from a partially interspecific gene pool.</title>
        <authorList>
            <person name="Hoetzinger M."/>
            <person name="Hahn M.W."/>
            <person name="Jezberova J."/>
            <person name="Schmidt J."/>
            <person name="Koll U."/>
        </authorList>
    </citation>
    <scope>NUCLEOTIDE SEQUENCE</scope>
    <source>
        <strain evidence="2">MWH-RechtKol4</strain>
    </source>
</reference>
<dbReference type="GO" id="GO:0003676">
    <property type="term" value="F:nucleic acid binding"/>
    <property type="evidence" value="ECO:0007669"/>
    <property type="project" value="InterPro"/>
</dbReference>
<organism evidence="2 3">
    <name type="scientific">Polynucleobacter asymbioticus</name>
    <dbReference type="NCBI Taxonomy" id="576611"/>
    <lineage>
        <taxon>Bacteria</taxon>
        <taxon>Pseudomonadati</taxon>
        <taxon>Pseudomonadota</taxon>
        <taxon>Betaproteobacteria</taxon>
        <taxon>Burkholderiales</taxon>
        <taxon>Burkholderiaceae</taxon>
        <taxon>Polynucleobacter</taxon>
    </lineage>
</organism>
<gene>
    <name evidence="2" type="ORF">AOC25_06635</name>
</gene>
<evidence type="ECO:0000313" key="2">
    <source>
        <dbReference type="EMBL" id="APC01307.1"/>
    </source>
</evidence>
<dbReference type="Proteomes" id="UP000182060">
    <property type="component" value="Chromosome"/>
</dbReference>
<evidence type="ECO:0000259" key="1">
    <source>
        <dbReference type="Pfam" id="PF01844"/>
    </source>
</evidence>
<evidence type="ECO:0000313" key="3">
    <source>
        <dbReference type="Proteomes" id="UP000182060"/>
    </source>
</evidence>
<dbReference type="RefSeq" id="WP_071539312.1">
    <property type="nucleotide sequence ID" value="NZ_CP015016.1"/>
</dbReference>
<dbReference type="InterPro" id="IPR002711">
    <property type="entry name" value="HNH"/>
</dbReference>
<feature type="domain" description="HNH" evidence="1">
    <location>
        <begin position="39"/>
        <end position="75"/>
    </location>
</feature>
<dbReference type="GO" id="GO:0008270">
    <property type="term" value="F:zinc ion binding"/>
    <property type="evidence" value="ECO:0007669"/>
    <property type="project" value="InterPro"/>
</dbReference>
<name>A0AAC9IY44_9BURK</name>
<dbReference type="AlphaFoldDB" id="A0AAC9IY44"/>
<sequence length="121" mass="13492">MTIIKRIKDAVNGKAPLSAKRSGKWPSVRKHFLAINPACAVCGGFKKIEVHHKNPFHLHPELELDSSNLITLCEEDTNGVNCHLLFGHLGNFKSLNKTVVKDAATWNKKIQTRPIISKESI</sequence>
<dbReference type="Pfam" id="PF01844">
    <property type="entry name" value="HNH"/>
    <property type="match status" value="1"/>
</dbReference>
<dbReference type="EMBL" id="CP015017">
    <property type="protein sequence ID" value="APC01307.1"/>
    <property type="molecule type" value="Genomic_DNA"/>
</dbReference>
<proteinExistence type="predicted"/>
<protein>
    <recommendedName>
        <fullName evidence="1">HNH domain-containing protein</fullName>
    </recommendedName>
</protein>